<dbReference type="RefSeq" id="WP_379777595.1">
    <property type="nucleotide sequence ID" value="NZ_JBHSMZ010000026.1"/>
</dbReference>
<feature type="chain" id="PRO_5047264877" description="Pilus assembly protein" evidence="1">
    <location>
        <begin position="27"/>
        <end position="94"/>
    </location>
</feature>
<dbReference type="PROSITE" id="PS51257">
    <property type="entry name" value="PROKAR_LIPOPROTEIN"/>
    <property type="match status" value="1"/>
</dbReference>
<keyword evidence="3" id="KW-1185">Reference proteome</keyword>
<reference evidence="3" key="1">
    <citation type="journal article" date="2019" name="Int. J. Syst. Evol. Microbiol.">
        <title>The Global Catalogue of Microorganisms (GCM) 10K type strain sequencing project: providing services to taxonomists for standard genome sequencing and annotation.</title>
        <authorList>
            <consortium name="The Broad Institute Genomics Platform"/>
            <consortium name="The Broad Institute Genome Sequencing Center for Infectious Disease"/>
            <person name="Wu L."/>
            <person name="Ma J."/>
        </authorList>
    </citation>
    <scope>NUCLEOTIDE SEQUENCE [LARGE SCALE GENOMIC DNA]</scope>
    <source>
        <strain evidence="3">CGMCC 4.5798</strain>
    </source>
</reference>
<name>A0ABW0S5I5_9BURK</name>
<feature type="signal peptide" evidence="1">
    <location>
        <begin position="1"/>
        <end position="26"/>
    </location>
</feature>
<gene>
    <name evidence="2" type="ORF">ACFPO9_27535</name>
</gene>
<evidence type="ECO:0000313" key="3">
    <source>
        <dbReference type="Proteomes" id="UP001596086"/>
    </source>
</evidence>
<dbReference type="Proteomes" id="UP001596086">
    <property type="component" value="Unassembled WGS sequence"/>
</dbReference>
<keyword evidence="1" id="KW-0732">Signal</keyword>
<accession>A0ABW0S5I5</accession>
<proteinExistence type="predicted"/>
<evidence type="ECO:0000256" key="1">
    <source>
        <dbReference type="SAM" id="SignalP"/>
    </source>
</evidence>
<sequence length="94" mass="9726">MLITCNRLAAGAAALAAMLLQGCSTAPRFDDHFGDAVRANLAAQVIDPAATANANPASGVDGKTALAARERYQRSFKEPDPKPVQFLINGSGAK</sequence>
<dbReference type="EMBL" id="JBHSMZ010000026">
    <property type="protein sequence ID" value="MFC5552286.1"/>
    <property type="molecule type" value="Genomic_DNA"/>
</dbReference>
<evidence type="ECO:0000313" key="2">
    <source>
        <dbReference type="EMBL" id="MFC5552286.1"/>
    </source>
</evidence>
<protein>
    <recommendedName>
        <fullName evidence="4">Pilus assembly protein</fullName>
    </recommendedName>
</protein>
<evidence type="ECO:0008006" key="4">
    <source>
        <dbReference type="Google" id="ProtNLM"/>
    </source>
</evidence>
<comment type="caution">
    <text evidence="2">The sequence shown here is derived from an EMBL/GenBank/DDBJ whole genome shotgun (WGS) entry which is preliminary data.</text>
</comment>
<organism evidence="2 3">
    <name type="scientific">Massilia aerilata</name>
    <dbReference type="NCBI Taxonomy" id="453817"/>
    <lineage>
        <taxon>Bacteria</taxon>
        <taxon>Pseudomonadati</taxon>
        <taxon>Pseudomonadota</taxon>
        <taxon>Betaproteobacteria</taxon>
        <taxon>Burkholderiales</taxon>
        <taxon>Oxalobacteraceae</taxon>
        <taxon>Telluria group</taxon>
        <taxon>Massilia</taxon>
    </lineage>
</organism>